<dbReference type="PRINTS" id="PR01021">
    <property type="entry name" value="OMPADOMAIN"/>
</dbReference>
<dbReference type="InterPro" id="IPR036737">
    <property type="entry name" value="OmpA-like_sf"/>
</dbReference>
<evidence type="ECO:0000256" key="2">
    <source>
        <dbReference type="ARBA" id="ARBA00023136"/>
    </source>
</evidence>
<evidence type="ECO:0000256" key="4">
    <source>
        <dbReference type="SAM" id="MobiDB-lite"/>
    </source>
</evidence>
<evidence type="ECO:0000313" key="6">
    <source>
        <dbReference type="EMBL" id="GAF93556.1"/>
    </source>
</evidence>
<sequence length="160" mass="18064">MRADSVAVVRAAAEEARREADAQRREEEARRRAADDARESLTEMVFFEYDMSRITPEAEQLLRQKVAVLRASPEVSMRMEGHADERGSNEYNLALGSRRAESVIAFITGFGIDVTRFETVSYGEERPLVNRSDEAAWGQNRRVEFVLTGGMNQINPGRVP</sequence>
<dbReference type="SUPFAM" id="SSF103088">
    <property type="entry name" value="OmpA-like"/>
    <property type="match status" value="1"/>
</dbReference>
<dbReference type="Pfam" id="PF00691">
    <property type="entry name" value="OmpA"/>
    <property type="match status" value="1"/>
</dbReference>
<feature type="domain" description="OmpA-like" evidence="5">
    <location>
        <begin position="34"/>
        <end position="151"/>
    </location>
</feature>
<name>X0U2H1_9ZZZZ</name>
<dbReference type="PROSITE" id="PS51123">
    <property type="entry name" value="OMPA_2"/>
    <property type="match status" value="1"/>
</dbReference>
<evidence type="ECO:0000259" key="5">
    <source>
        <dbReference type="PROSITE" id="PS51123"/>
    </source>
</evidence>
<keyword evidence="3" id="KW-0998">Cell outer membrane</keyword>
<dbReference type="PANTHER" id="PTHR30329">
    <property type="entry name" value="STATOR ELEMENT OF FLAGELLAR MOTOR COMPLEX"/>
    <property type="match status" value="1"/>
</dbReference>
<comment type="subcellular location">
    <subcellularLocation>
        <location evidence="1">Cell outer membrane</location>
    </subcellularLocation>
</comment>
<dbReference type="EMBL" id="BARS01011770">
    <property type="protein sequence ID" value="GAF93556.1"/>
    <property type="molecule type" value="Genomic_DNA"/>
</dbReference>
<dbReference type="GO" id="GO:0009279">
    <property type="term" value="C:cell outer membrane"/>
    <property type="evidence" value="ECO:0007669"/>
    <property type="project" value="UniProtKB-SubCell"/>
</dbReference>
<protein>
    <recommendedName>
        <fullName evidence="5">OmpA-like domain-containing protein</fullName>
    </recommendedName>
</protein>
<dbReference type="AlphaFoldDB" id="X0U2H1"/>
<feature type="compositionally biased region" description="Basic and acidic residues" evidence="4">
    <location>
        <begin position="12"/>
        <end position="36"/>
    </location>
</feature>
<dbReference type="InterPro" id="IPR050330">
    <property type="entry name" value="Bact_OuterMem_StrucFunc"/>
</dbReference>
<comment type="caution">
    <text evidence="6">The sequence shown here is derived from an EMBL/GenBank/DDBJ whole genome shotgun (WGS) entry which is preliminary data.</text>
</comment>
<gene>
    <name evidence="6" type="ORF">S01H1_21277</name>
</gene>
<dbReference type="PANTHER" id="PTHR30329:SF21">
    <property type="entry name" value="LIPOPROTEIN YIAD-RELATED"/>
    <property type="match status" value="1"/>
</dbReference>
<evidence type="ECO:0000256" key="1">
    <source>
        <dbReference type="ARBA" id="ARBA00004442"/>
    </source>
</evidence>
<accession>X0U2H1</accession>
<proteinExistence type="predicted"/>
<feature type="compositionally biased region" description="Low complexity" evidence="4">
    <location>
        <begin position="1"/>
        <end position="11"/>
    </location>
</feature>
<evidence type="ECO:0000256" key="3">
    <source>
        <dbReference type="ARBA" id="ARBA00023237"/>
    </source>
</evidence>
<reference evidence="6" key="1">
    <citation type="journal article" date="2014" name="Front. Microbiol.">
        <title>High frequency of phylogenetically diverse reductive dehalogenase-homologous genes in deep subseafloor sedimentary metagenomes.</title>
        <authorList>
            <person name="Kawai M."/>
            <person name="Futagami T."/>
            <person name="Toyoda A."/>
            <person name="Takaki Y."/>
            <person name="Nishi S."/>
            <person name="Hori S."/>
            <person name="Arai W."/>
            <person name="Tsubouchi T."/>
            <person name="Morono Y."/>
            <person name="Uchiyama I."/>
            <person name="Ito T."/>
            <person name="Fujiyama A."/>
            <person name="Inagaki F."/>
            <person name="Takami H."/>
        </authorList>
    </citation>
    <scope>NUCLEOTIDE SEQUENCE</scope>
    <source>
        <strain evidence="6">Expedition CK06-06</strain>
    </source>
</reference>
<organism evidence="6">
    <name type="scientific">marine sediment metagenome</name>
    <dbReference type="NCBI Taxonomy" id="412755"/>
    <lineage>
        <taxon>unclassified sequences</taxon>
        <taxon>metagenomes</taxon>
        <taxon>ecological metagenomes</taxon>
    </lineage>
</organism>
<feature type="region of interest" description="Disordered" evidence="4">
    <location>
        <begin position="1"/>
        <end position="36"/>
    </location>
</feature>
<dbReference type="Gene3D" id="3.30.1330.60">
    <property type="entry name" value="OmpA-like domain"/>
    <property type="match status" value="1"/>
</dbReference>
<dbReference type="InterPro" id="IPR006665">
    <property type="entry name" value="OmpA-like"/>
</dbReference>
<dbReference type="InterPro" id="IPR006664">
    <property type="entry name" value="OMP_bac"/>
</dbReference>
<dbReference type="CDD" id="cd07185">
    <property type="entry name" value="OmpA_C-like"/>
    <property type="match status" value="1"/>
</dbReference>
<keyword evidence="2" id="KW-0472">Membrane</keyword>